<dbReference type="GO" id="GO:0005737">
    <property type="term" value="C:cytoplasm"/>
    <property type="evidence" value="ECO:0007669"/>
    <property type="project" value="UniProtKB-SubCell"/>
</dbReference>
<dbReference type="InterPro" id="IPR027417">
    <property type="entry name" value="P-loop_NTPase"/>
</dbReference>
<keyword evidence="7" id="KW-0067">ATP-binding</keyword>
<dbReference type="AlphaFoldDB" id="A0A0G0HGL6"/>
<evidence type="ECO:0000256" key="5">
    <source>
        <dbReference type="ARBA" id="ARBA00022763"/>
    </source>
</evidence>
<reference evidence="16 17" key="1">
    <citation type="journal article" date="2015" name="Nature">
        <title>rRNA introns, odd ribosomes, and small enigmatic genomes across a large radiation of phyla.</title>
        <authorList>
            <person name="Brown C.T."/>
            <person name="Hug L.A."/>
            <person name="Thomas B.C."/>
            <person name="Sharon I."/>
            <person name="Castelle C.J."/>
            <person name="Singh A."/>
            <person name="Wilkins M.J."/>
            <person name="Williams K.H."/>
            <person name="Banfield J.F."/>
        </authorList>
    </citation>
    <scope>NUCLEOTIDE SEQUENCE [LARGE SCALE GENOMIC DNA]</scope>
</reference>
<dbReference type="GO" id="GO:0009380">
    <property type="term" value="C:excinuclease repair complex"/>
    <property type="evidence" value="ECO:0007669"/>
    <property type="project" value="InterPro"/>
</dbReference>
<dbReference type="PATRIC" id="fig|1618545.3.peg.222"/>
<evidence type="ECO:0000256" key="6">
    <source>
        <dbReference type="ARBA" id="ARBA00022769"/>
    </source>
</evidence>
<evidence type="ECO:0000256" key="1">
    <source>
        <dbReference type="ARBA" id="ARBA00004496"/>
    </source>
</evidence>
<feature type="domain" description="Helicase C-terminal" evidence="15">
    <location>
        <begin position="475"/>
        <end position="637"/>
    </location>
</feature>
<accession>A0A0G0HGL6</accession>
<dbReference type="PANTHER" id="PTHR24029:SF0">
    <property type="entry name" value="UVRABC SYSTEM PROTEIN B"/>
    <property type="match status" value="1"/>
</dbReference>
<dbReference type="SUPFAM" id="SSF46600">
    <property type="entry name" value="C-terminal UvrC-binding domain of UvrB"/>
    <property type="match status" value="1"/>
</dbReference>
<dbReference type="GO" id="GO:0016887">
    <property type="term" value="F:ATP hydrolysis activity"/>
    <property type="evidence" value="ECO:0007669"/>
    <property type="project" value="InterPro"/>
</dbReference>
<evidence type="ECO:0000256" key="8">
    <source>
        <dbReference type="ARBA" id="ARBA00022881"/>
    </source>
</evidence>
<dbReference type="Proteomes" id="UP000034591">
    <property type="component" value="Unassembled WGS sequence"/>
</dbReference>
<feature type="domain" description="UVR" evidence="13">
    <location>
        <begin position="678"/>
        <end position="712"/>
    </location>
</feature>
<protein>
    <recommendedName>
        <fullName evidence="11 12">UvrABC system protein B</fullName>
    </recommendedName>
</protein>
<dbReference type="STRING" id="1618545.US53_C0013G0019"/>
<keyword evidence="6 12" id="KW-0228">DNA excision</keyword>
<evidence type="ECO:0000259" key="15">
    <source>
        <dbReference type="PROSITE" id="PS51194"/>
    </source>
</evidence>
<name>A0A0G0HGL6_9BACT</name>
<keyword evidence="8 12" id="KW-0267">Excision nuclease</keyword>
<evidence type="ECO:0000313" key="16">
    <source>
        <dbReference type="EMBL" id="KKQ37660.1"/>
    </source>
</evidence>
<dbReference type="Pfam" id="PF04851">
    <property type="entry name" value="ResIII"/>
    <property type="match status" value="1"/>
</dbReference>
<dbReference type="PANTHER" id="PTHR24029">
    <property type="entry name" value="UVRABC SYSTEM PROTEIN B"/>
    <property type="match status" value="1"/>
</dbReference>
<dbReference type="PROSITE" id="PS50151">
    <property type="entry name" value="UVR"/>
    <property type="match status" value="1"/>
</dbReference>
<dbReference type="CDD" id="cd17916">
    <property type="entry name" value="DEXHc_UvrB"/>
    <property type="match status" value="1"/>
</dbReference>
<organism evidence="16 17">
    <name type="scientific">Candidatus Woesebacteria bacterium GW2011_GWA1_37_7</name>
    <dbReference type="NCBI Taxonomy" id="1618545"/>
    <lineage>
        <taxon>Bacteria</taxon>
        <taxon>Candidatus Woeseibacteriota</taxon>
    </lineage>
</organism>
<evidence type="ECO:0000256" key="12">
    <source>
        <dbReference type="RuleBase" id="RU003587"/>
    </source>
</evidence>
<keyword evidence="12" id="KW-0742">SOS response</keyword>
<dbReference type="PROSITE" id="PS51192">
    <property type="entry name" value="HELICASE_ATP_BIND_1"/>
    <property type="match status" value="1"/>
</dbReference>
<keyword evidence="4" id="KW-0547">Nucleotide-binding</keyword>
<evidence type="ECO:0000259" key="13">
    <source>
        <dbReference type="PROSITE" id="PS50151"/>
    </source>
</evidence>
<dbReference type="SUPFAM" id="SSF52540">
    <property type="entry name" value="P-loop containing nucleoside triphosphate hydrolases"/>
    <property type="match status" value="2"/>
</dbReference>
<dbReference type="InterPro" id="IPR036876">
    <property type="entry name" value="UVR_dom_sf"/>
</dbReference>
<keyword evidence="9 12" id="KW-0234">DNA repair</keyword>
<dbReference type="Pfam" id="PF02151">
    <property type="entry name" value="UVR"/>
    <property type="match status" value="1"/>
</dbReference>
<dbReference type="GO" id="GO:0009432">
    <property type="term" value="P:SOS response"/>
    <property type="evidence" value="ECO:0007669"/>
    <property type="project" value="UniProtKB-KW"/>
</dbReference>
<dbReference type="InterPro" id="IPR001650">
    <property type="entry name" value="Helicase_C-like"/>
</dbReference>
<dbReference type="InterPro" id="IPR041471">
    <property type="entry name" value="UvrB_inter"/>
</dbReference>
<dbReference type="PROSITE" id="PS51194">
    <property type="entry name" value="HELICASE_CTER"/>
    <property type="match status" value="1"/>
</dbReference>
<dbReference type="Gene3D" id="3.40.50.300">
    <property type="entry name" value="P-loop containing nucleotide triphosphate hydrolases"/>
    <property type="match status" value="3"/>
</dbReference>
<dbReference type="SMART" id="SM00490">
    <property type="entry name" value="HELICc"/>
    <property type="match status" value="1"/>
</dbReference>
<evidence type="ECO:0000256" key="2">
    <source>
        <dbReference type="ARBA" id="ARBA00008533"/>
    </source>
</evidence>
<comment type="subunit">
    <text evidence="10 12">Forms a heterotetramer with UvrA during the search for lesions. Interacts with UvrC in an incision complex.</text>
</comment>
<gene>
    <name evidence="16" type="ORF">US53_C0013G0019</name>
</gene>
<comment type="subcellular location">
    <subcellularLocation>
        <location evidence="1 12">Cytoplasm</location>
    </subcellularLocation>
</comment>
<evidence type="ECO:0000256" key="10">
    <source>
        <dbReference type="ARBA" id="ARBA00026033"/>
    </source>
</evidence>
<comment type="caution">
    <text evidence="16">The sequence shown here is derived from an EMBL/GenBank/DDBJ whole genome shotgun (WGS) entry which is preliminary data.</text>
</comment>
<evidence type="ECO:0000256" key="7">
    <source>
        <dbReference type="ARBA" id="ARBA00022840"/>
    </source>
</evidence>
<evidence type="ECO:0000256" key="11">
    <source>
        <dbReference type="ARBA" id="ARBA00029504"/>
    </source>
</evidence>
<evidence type="ECO:0000256" key="4">
    <source>
        <dbReference type="ARBA" id="ARBA00022741"/>
    </source>
</evidence>
<dbReference type="EMBL" id="LBTI01000013">
    <property type="protein sequence ID" value="KKQ37660.1"/>
    <property type="molecule type" value="Genomic_DNA"/>
</dbReference>
<dbReference type="InterPro" id="IPR001943">
    <property type="entry name" value="UVR_dom"/>
</dbReference>
<keyword evidence="5 12" id="KW-0227">DNA damage</keyword>
<comment type="similarity">
    <text evidence="2 12">Belongs to the UvrB family.</text>
</comment>
<dbReference type="Pfam" id="PF00271">
    <property type="entry name" value="Helicase_C"/>
    <property type="match status" value="1"/>
</dbReference>
<dbReference type="InterPro" id="IPR006935">
    <property type="entry name" value="Helicase/UvrB_N"/>
</dbReference>
<proteinExistence type="inferred from homology"/>
<dbReference type="SMART" id="SM00487">
    <property type="entry name" value="DEXDc"/>
    <property type="match status" value="1"/>
</dbReference>
<dbReference type="GO" id="GO:0003677">
    <property type="term" value="F:DNA binding"/>
    <property type="evidence" value="ECO:0007669"/>
    <property type="project" value="InterPro"/>
</dbReference>
<dbReference type="InterPro" id="IPR004807">
    <property type="entry name" value="UvrB"/>
</dbReference>
<dbReference type="GO" id="GO:0006289">
    <property type="term" value="P:nucleotide-excision repair"/>
    <property type="evidence" value="ECO:0007669"/>
    <property type="project" value="InterPro"/>
</dbReference>
<dbReference type="Gene3D" id="4.10.860.10">
    <property type="entry name" value="UVR domain"/>
    <property type="match status" value="1"/>
</dbReference>
<feature type="domain" description="Helicase ATP-binding" evidence="14">
    <location>
        <begin position="25"/>
        <end position="152"/>
    </location>
</feature>
<dbReference type="InterPro" id="IPR024759">
    <property type="entry name" value="UvrB_YAD/RRR_dom"/>
</dbReference>
<dbReference type="InterPro" id="IPR014001">
    <property type="entry name" value="Helicase_ATP-bd"/>
</dbReference>
<evidence type="ECO:0000256" key="9">
    <source>
        <dbReference type="ARBA" id="ARBA00023204"/>
    </source>
</evidence>
<dbReference type="Pfam" id="PF12344">
    <property type="entry name" value="UvrB"/>
    <property type="match status" value="1"/>
</dbReference>
<dbReference type="GO" id="GO:0004518">
    <property type="term" value="F:nuclease activity"/>
    <property type="evidence" value="ECO:0007669"/>
    <property type="project" value="UniProtKB-KW"/>
</dbReference>
<keyword evidence="3" id="KW-0963">Cytoplasm</keyword>
<evidence type="ECO:0000259" key="14">
    <source>
        <dbReference type="PROSITE" id="PS51192"/>
    </source>
</evidence>
<evidence type="ECO:0000256" key="3">
    <source>
        <dbReference type="ARBA" id="ARBA00022490"/>
    </source>
</evidence>
<dbReference type="GO" id="GO:0005524">
    <property type="term" value="F:ATP binding"/>
    <property type="evidence" value="ECO:0007669"/>
    <property type="project" value="UniProtKB-KW"/>
</dbReference>
<sequence length="712" mass="81855">MTKFKLISDYKPIPDQENAIKALIKGHINGVDQQVLLGVTGSGKTFTIANVIERLQKPALIISHNKTLASQLYQEFREFFPENAVSFFVSYYDYYQPEAYIPATDTYIEKDADINELIDKLRLAATTNLLTRRDTIVIASVSCIYNIGSPKDYGSFIFEFAREQKVEREQIIDRLIDLQYERGEFGFHRGTFRIRGNIIDVYPAYQDDAIRLELESNFISSITIFNPVTGEAKSTNSSVDNFVLYPSKHFIADPVKNENVFGKIKNDMQAQVDKLESIGKSLEAHRLKQKVTYDLEMIKEIGYVKGIENYSRYFDGRNPGDPPFSLLDYFNDPYAKDWLVFIDESHMTFPQIRGMYNGDLSRKQTLIDYGFRLPAALDNRPLRFEEFLRRIPNFIATSATPSQWELNMAKESAGRITKNIKTNDEYGILNIEYRNGKKKDKLKQSTEIYSGIVEQLLRPTGIPDPEVSIRPVSTQVKDVIEQIKKHVIKKQRTLVTTLTKKTAEDLATYMNEKGIKVHYLHSDIQTLERSNILDDLRKGNFDCLIGVNLLREGLDLPEVALVAILDADKEGFLRSEVSLIQTMGRAARHVEGKVILYADKITGSIERALEEVKRRRQYQIKINKKYGIVPRSIEKPIREKIVEAEQETEIQKLFDDKYTSYKTLPDIDIAGLTPLDRRKLAKKLRSEMKIAAQDLNFELAIEIRDKLKNLEN</sequence>
<evidence type="ECO:0000313" key="17">
    <source>
        <dbReference type="Proteomes" id="UP000034591"/>
    </source>
</evidence>
<dbReference type="Pfam" id="PF17757">
    <property type="entry name" value="UvrB_inter"/>
    <property type="match status" value="1"/>
</dbReference>